<dbReference type="PANTHER" id="PTHR30136:SF24">
    <property type="entry name" value="HTH-TYPE TRANSCRIPTIONAL REPRESSOR ALLR"/>
    <property type="match status" value="1"/>
</dbReference>
<dbReference type="SMART" id="SM00346">
    <property type="entry name" value="HTH_ICLR"/>
    <property type="match status" value="1"/>
</dbReference>
<protein>
    <submittedName>
        <fullName evidence="7">IclR family transcriptional regulator</fullName>
    </submittedName>
</protein>
<evidence type="ECO:0000313" key="7">
    <source>
        <dbReference type="EMBL" id="MFB0833660.1"/>
    </source>
</evidence>
<evidence type="ECO:0000256" key="4">
    <source>
        <dbReference type="SAM" id="MobiDB-lite"/>
    </source>
</evidence>
<evidence type="ECO:0000256" key="1">
    <source>
        <dbReference type="ARBA" id="ARBA00023015"/>
    </source>
</evidence>
<evidence type="ECO:0000313" key="8">
    <source>
        <dbReference type="Proteomes" id="UP001575652"/>
    </source>
</evidence>
<dbReference type="EMBL" id="JBHDLJ010000002">
    <property type="protein sequence ID" value="MFB0833660.1"/>
    <property type="molecule type" value="Genomic_DNA"/>
</dbReference>
<feature type="domain" description="IclR-ED" evidence="6">
    <location>
        <begin position="82"/>
        <end position="260"/>
    </location>
</feature>
<dbReference type="PROSITE" id="PS51077">
    <property type="entry name" value="HTH_ICLR"/>
    <property type="match status" value="1"/>
</dbReference>
<evidence type="ECO:0000259" key="6">
    <source>
        <dbReference type="PROSITE" id="PS51078"/>
    </source>
</evidence>
<keyword evidence="8" id="KW-1185">Reference proteome</keyword>
<sequence>MANPTPRRPKSTDGPAAEPQSTVTAKALSLLGAFGTEHSRLSLSDMARRSGLPVATAHRLAAELVAWGALERAGAAYVVGHRIWRLGLLAPARQNIAELAAPYMQDVLFVTQNVVNLFIIDGGEVLLLERISGTRAGLPFRRVGARMPLHASAAGKVFMAYGPEDVRALPTRRLEPQTEHTITDPAVLKTEIERVRAQGFATTSEEAGLDNYAVAVPVLTTNGTCTAALGVVAQGEPPSVGTVVPVLRIAARSIARRLASSSDY</sequence>
<evidence type="ECO:0000256" key="3">
    <source>
        <dbReference type="ARBA" id="ARBA00023163"/>
    </source>
</evidence>
<evidence type="ECO:0000256" key="2">
    <source>
        <dbReference type="ARBA" id="ARBA00023125"/>
    </source>
</evidence>
<keyword evidence="1" id="KW-0805">Transcription regulation</keyword>
<dbReference type="Pfam" id="PF09339">
    <property type="entry name" value="HTH_IclR"/>
    <property type="match status" value="1"/>
</dbReference>
<gene>
    <name evidence="7" type="ORF">ACETWP_03585</name>
</gene>
<feature type="domain" description="HTH iclR-type" evidence="5">
    <location>
        <begin position="21"/>
        <end position="88"/>
    </location>
</feature>
<dbReference type="Pfam" id="PF01614">
    <property type="entry name" value="IclR_C"/>
    <property type="match status" value="1"/>
</dbReference>
<dbReference type="InterPro" id="IPR014757">
    <property type="entry name" value="Tscrpt_reg_IclR_C"/>
</dbReference>
<dbReference type="InterPro" id="IPR029016">
    <property type="entry name" value="GAF-like_dom_sf"/>
</dbReference>
<comment type="caution">
    <text evidence="7">The sequence shown here is derived from an EMBL/GenBank/DDBJ whole genome shotgun (WGS) entry which is preliminary data.</text>
</comment>
<dbReference type="Gene3D" id="1.10.10.10">
    <property type="entry name" value="Winged helix-like DNA-binding domain superfamily/Winged helix DNA-binding domain"/>
    <property type="match status" value="1"/>
</dbReference>
<dbReference type="SUPFAM" id="SSF55781">
    <property type="entry name" value="GAF domain-like"/>
    <property type="match status" value="1"/>
</dbReference>
<evidence type="ECO:0000259" key="5">
    <source>
        <dbReference type="PROSITE" id="PS51077"/>
    </source>
</evidence>
<dbReference type="InterPro" id="IPR036390">
    <property type="entry name" value="WH_DNA-bd_sf"/>
</dbReference>
<dbReference type="Proteomes" id="UP001575652">
    <property type="component" value="Unassembled WGS sequence"/>
</dbReference>
<feature type="region of interest" description="Disordered" evidence="4">
    <location>
        <begin position="1"/>
        <end position="20"/>
    </location>
</feature>
<keyword evidence="2" id="KW-0238">DNA-binding</keyword>
<dbReference type="Gene3D" id="3.30.450.40">
    <property type="match status" value="1"/>
</dbReference>
<organism evidence="7 8">
    <name type="scientific">Arthrobacter halodurans</name>
    <dbReference type="NCBI Taxonomy" id="516699"/>
    <lineage>
        <taxon>Bacteria</taxon>
        <taxon>Bacillati</taxon>
        <taxon>Actinomycetota</taxon>
        <taxon>Actinomycetes</taxon>
        <taxon>Micrococcales</taxon>
        <taxon>Micrococcaceae</taxon>
        <taxon>Arthrobacter</taxon>
    </lineage>
</organism>
<dbReference type="InterPro" id="IPR005471">
    <property type="entry name" value="Tscrpt_reg_IclR_N"/>
</dbReference>
<dbReference type="InterPro" id="IPR036388">
    <property type="entry name" value="WH-like_DNA-bd_sf"/>
</dbReference>
<dbReference type="SUPFAM" id="SSF46785">
    <property type="entry name" value="Winged helix' DNA-binding domain"/>
    <property type="match status" value="1"/>
</dbReference>
<name>A0ABV4UJB3_9MICC</name>
<keyword evidence="3" id="KW-0804">Transcription</keyword>
<accession>A0ABV4UJB3</accession>
<dbReference type="InterPro" id="IPR050707">
    <property type="entry name" value="HTH_MetabolicPath_Reg"/>
</dbReference>
<dbReference type="PANTHER" id="PTHR30136">
    <property type="entry name" value="HELIX-TURN-HELIX TRANSCRIPTIONAL REGULATOR, ICLR FAMILY"/>
    <property type="match status" value="1"/>
</dbReference>
<dbReference type="PROSITE" id="PS51078">
    <property type="entry name" value="ICLR_ED"/>
    <property type="match status" value="1"/>
</dbReference>
<proteinExistence type="predicted"/>
<dbReference type="RefSeq" id="WP_373970825.1">
    <property type="nucleotide sequence ID" value="NZ_JBHDLJ010000002.1"/>
</dbReference>
<reference evidence="7 8" key="1">
    <citation type="submission" date="2024-09" db="EMBL/GenBank/DDBJ databases">
        <authorList>
            <person name="Salinas-Garcia M.A."/>
            <person name="Prieme A."/>
        </authorList>
    </citation>
    <scope>NUCLEOTIDE SEQUENCE [LARGE SCALE GENOMIC DNA]</scope>
    <source>
        <strain evidence="7 8">DSM 21081</strain>
    </source>
</reference>